<gene>
    <name evidence="1" type="ORF">RM190_10590</name>
</gene>
<comment type="caution">
    <text evidence="1">The sequence shown here is derived from an EMBL/GenBank/DDBJ whole genome shotgun (WGS) entry which is preliminary data.</text>
</comment>
<proteinExistence type="predicted"/>
<dbReference type="Proteomes" id="UP001251085">
    <property type="component" value="Unassembled WGS sequence"/>
</dbReference>
<evidence type="ECO:0000313" key="2">
    <source>
        <dbReference type="Proteomes" id="UP001251085"/>
    </source>
</evidence>
<accession>A0ABU3EDM1</accession>
<evidence type="ECO:0000313" key="1">
    <source>
        <dbReference type="EMBL" id="MDT1062309.1"/>
    </source>
</evidence>
<keyword evidence="2" id="KW-1185">Reference proteome</keyword>
<dbReference type="Pfam" id="PF05488">
    <property type="entry name" value="PAAR_motif"/>
    <property type="match status" value="1"/>
</dbReference>
<dbReference type="RefSeq" id="WP_311759406.1">
    <property type="nucleotide sequence ID" value="NZ_JAVRQI010000007.1"/>
</dbReference>
<dbReference type="EMBL" id="JAVRQI010000007">
    <property type="protein sequence ID" value="MDT1062309.1"/>
    <property type="molecule type" value="Genomic_DNA"/>
</dbReference>
<name>A0ABU3EDM1_9RHOB</name>
<organism evidence="1 2">
    <name type="scientific">Paracoccus broussonetiae</name>
    <dbReference type="NCBI Taxonomy" id="3075834"/>
    <lineage>
        <taxon>Bacteria</taxon>
        <taxon>Pseudomonadati</taxon>
        <taxon>Pseudomonadota</taxon>
        <taxon>Alphaproteobacteria</taxon>
        <taxon>Rhodobacterales</taxon>
        <taxon>Paracoccaceae</taxon>
        <taxon>Paracoccus</taxon>
    </lineage>
</organism>
<protein>
    <submittedName>
        <fullName evidence="1">PAAR domain-containing protein</fullName>
    </submittedName>
</protein>
<dbReference type="Gene3D" id="2.60.200.60">
    <property type="match status" value="1"/>
</dbReference>
<dbReference type="InterPro" id="IPR008727">
    <property type="entry name" value="PAAR_motif"/>
</dbReference>
<sequence length="96" mass="9429">MTFPQARLTDSHICALSLGAPAPITGPCAPTVLVQYLPAARITDLCAGVLPPGPHPIVKGSATVLISCLPAARMGVDPCAGGGAIVLGAMTVLTGG</sequence>
<reference evidence="2" key="1">
    <citation type="submission" date="2023-07" db="EMBL/GenBank/DDBJ databases">
        <title>Characterization of two Paracoccaceae strains isolated from Phycosphere and proposal of Xinfangfangia lacusdiani sp. nov.</title>
        <authorList>
            <person name="Deng Y."/>
            <person name="Zhang Y.Q."/>
        </authorList>
    </citation>
    <scope>NUCLEOTIDE SEQUENCE [LARGE SCALE GENOMIC DNA]</scope>
    <source>
        <strain evidence="2">CPCC 101403</strain>
    </source>
</reference>